<dbReference type="InterPro" id="IPR016288">
    <property type="entry name" value="Beta_cellobiohydrolase"/>
</dbReference>
<comment type="catalytic activity">
    <reaction evidence="1">
        <text>Hydrolysis of (1-&gt;4)-beta-D-glucosidic linkages in cellulose and cellotetraose, releasing cellobiose from the non-reducing ends of the chains.</text>
        <dbReference type="EC" id="3.2.1.91"/>
    </reaction>
</comment>
<organism evidence="14 15">
    <name type="scientific">Aspergillus novoparasiticus</name>
    <dbReference type="NCBI Taxonomy" id="986946"/>
    <lineage>
        <taxon>Eukaryota</taxon>
        <taxon>Fungi</taxon>
        <taxon>Dikarya</taxon>
        <taxon>Ascomycota</taxon>
        <taxon>Pezizomycotina</taxon>
        <taxon>Eurotiomycetes</taxon>
        <taxon>Eurotiomycetidae</taxon>
        <taxon>Eurotiales</taxon>
        <taxon>Aspergillaceae</taxon>
        <taxon>Aspergillus</taxon>
        <taxon>Aspergillus subgen. Circumdati</taxon>
    </lineage>
</organism>
<comment type="similarity">
    <text evidence="13">Belongs to the glycosyl hydrolase family 6.</text>
</comment>
<dbReference type="PANTHER" id="PTHR34876">
    <property type="match status" value="1"/>
</dbReference>
<evidence type="ECO:0000256" key="6">
    <source>
        <dbReference type="ARBA" id="ARBA00023001"/>
    </source>
</evidence>
<keyword evidence="10 13" id="KW-0624">Polysaccharide degradation</keyword>
<dbReference type="PROSITE" id="PS00656">
    <property type="entry name" value="GLYCOSYL_HYDROL_F6_2"/>
    <property type="match status" value="1"/>
</dbReference>
<dbReference type="GO" id="GO:0030245">
    <property type="term" value="P:cellulose catabolic process"/>
    <property type="evidence" value="ECO:0007669"/>
    <property type="project" value="UniProtKB-KW"/>
</dbReference>
<evidence type="ECO:0000256" key="7">
    <source>
        <dbReference type="ARBA" id="ARBA00023157"/>
    </source>
</evidence>
<comment type="function">
    <text evidence="2">The biological conversion of cellulose to glucose generally requires three types of hydrolytic enzymes: (1) Endoglucanases which cut internal beta-1,4-glucosidic bonds; (2) Exocellobiohydrolases that cut the disaccharide cellobiose from the non-reducing end of the cellulose polymer chain; (3) Beta-1,4-glucosidases which hydrolyze the cellobiose and other short cello-oligosaccharides to glucose.</text>
</comment>
<evidence type="ECO:0000313" key="15">
    <source>
        <dbReference type="Proteomes" id="UP000326799"/>
    </source>
</evidence>
<evidence type="ECO:0000256" key="11">
    <source>
        <dbReference type="PROSITE-ProRule" id="PRU10056"/>
    </source>
</evidence>
<evidence type="ECO:0000256" key="4">
    <source>
        <dbReference type="ARBA" id="ARBA00022729"/>
    </source>
</evidence>
<evidence type="ECO:0000256" key="2">
    <source>
        <dbReference type="ARBA" id="ARBA00002392"/>
    </source>
</evidence>
<comment type="similarity">
    <text evidence="3">Belongs to the glycosyl hydrolase 6 (cellulase B) family.</text>
</comment>
<dbReference type="FunFam" id="3.20.20.40:FF:000001">
    <property type="entry name" value="Glucanase"/>
    <property type="match status" value="1"/>
</dbReference>
<feature type="active site" evidence="11">
    <location>
        <position position="251"/>
    </location>
</feature>
<evidence type="ECO:0000256" key="13">
    <source>
        <dbReference type="RuleBase" id="RU361186"/>
    </source>
</evidence>
<sequence>MFLQTKYISNLLTVDCLGIIEYTCQGSPSGLFRRLASILGGKRLGYKSKGFRHLTSTSFQLHTQVTGRLCLSICISNGDQQSLKTVVKLPNLEFGTPTHHLQSSVTNSLSYRFIMYTFNMQALVALSPLLFSAARALPQASATPSPSSSVPVSSAPAPTATAGGNPFEGYDLYVNPYYKSEVESIAIPSMTGSLAEKASAAANVPSFHWLDTTDKVPQMGEFLEDIKTKNAAGANPPTAGIFVVYDLPDRDCAALASNGEFLISDGGVEKYKAYIDSIREQVEKYSDTQIILVIEPDSLANLVTNLDVQKCANAQDAYLECTNYALTQLNLPNVAMYLDAGHAGWLGWPANIGPAAELYASVYKNASSPAAVRGLATNVANYNAFSIDSCPSYTQGSDVCDEKTYINNFAPQLKSAGFDAHFIVDTGRNGNQPTGQSQWGDWCNVKNTGFGVRPTTDTGDELVDAFVWVKPGGESDGTSDTSAERYDAHCGYADALTPAPEAGTWFQAYFEQLVENANPSL</sequence>
<keyword evidence="8 13" id="KW-0119">Carbohydrate metabolism</keyword>
<proteinExistence type="inferred from homology"/>
<dbReference type="GO" id="GO:0016162">
    <property type="term" value="F:cellulose 1,4-beta-cellobiosidase activity"/>
    <property type="evidence" value="ECO:0007669"/>
    <property type="project" value="UniProtKB-EC"/>
</dbReference>
<evidence type="ECO:0000256" key="3">
    <source>
        <dbReference type="ARBA" id="ARBA00010533"/>
    </source>
</evidence>
<keyword evidence="4" id="KW-0732">Signal</keyword>
<evidence type="ECO:0000256" key="12">
    <source>
        <dbReference type="PROSITE-ProRule" id="PRU10057"/>
    </source>
</evidence>
<gene>
    <name evidence="14" type="ORF">BDV33DRAFT_189727</name>
</gene>
<reference evidence="14 15" key="1">
    <citation type="submission" date="2019-04" db="EMBL/GenBank/DDBJ databases">
        <title>Fungal friends and foes A comparative genomics study of 23 Aspergillus species from section Flavi.</title>
        <authorList>
            <consortium name="DOE Joint Genome Institute"/>
            <person name="Kjaerbolling I."/>
            <person name="Vesth T.C."/>
            <person name="Frisvad J.C."/>
            <person name="Nybo J.L."/>
            <person name="Theobald S."/>
            <person name="Kildgaard S."/>
            <person name="Petersen T.I."/>
            <person name="Kuo A."/>
            <person name="Sato A."/>
            <person name="Lyhne E.K."/>
            <person name="Kogle M.E."/>
            <person name="Wiebenga A."/>
            <person name="Kun R.S."/>
            <person name="Lubbers R.J."/>
            <person name="Makela M.R."/>
            <person name="Barry K."/>
            <person name="Chovatia M."/>
            <person name="Clum A."/>
            <person name="Daum C."/>
            <person name="Haridas S."/>
            <person name="He G."/>
            <person name="LaButti K."/>
            <person name="Lipzen A."/>
            <person name="Mondo S."/>
            <person name="Pangilinan J."/>
            <person name="Riley R."/>
            <person name="Salamov A."/>
            <person name="Simmons B.A."/>
            <person name="Magnuson J.K."/>
            <person name="Henrissat B."/>
            <person name="Mortensen U.H."/>
            <person name="Larsen T.O."/>
            <person name="De vries R.P."/>
            <person name="Grigoriev I.V."/>
            <person name="Machida M."/>
            <person name="Baker S.E."/>
            <person name="Andersen M.R."/>
        </authorList>
    </citation>
    <scope>NUCLEOTIDE SEQUENCE [LARGE SCALE GENOMIC DNA]</scope>
    <source>
        <strain evidence="14 15">CBS 126849</strain>
    </source>
</reference>
<dbReference type="PROSITE" id="PS00655">
    <property type="entry name" value="GLYCOSYL_HYDROL_F6_1"/>
    <property type="match status" value="1"/>
</dbReference>
<dbReference type="InterPro" id="IPR036434">
    <property type="entry name" value="Beta_cellobiohydrolase_sf"/>
</dbReference>
<dbReference type="Pfam" id="PF01341">
    <property type="entry name" value="Glyco_hydro_6"/>
    <property type="match status" value="1"/>
</dbReference>
<dbReference type="Gene3D" id="3.20.20.40">
    <property type="entry name" value="1, 4-beta cellobiohydrolase"/>
    <property type="match status" value="1"/>
</dbReference>
<dbReference type="PANTHER" id="PTHR34876:SF4">
    <property type="entry name" value="1,4-BETA-D-GLUCAN CELLOBIOHYDROLASE C-RELATED"/>
    <property type="match status" value="1"/>
</dbReference>
<keyword evidence="9 13" id="KW-0326">Glycosidase</keyword>
<dbReference type="Proteomes" id="UP000326799">
    <property type="component" value="Unassembled WGS sequence"/>
</dbReference>
<dbReference type="EC" id="3.2.1.-" evidence="13"/>
<evidence type="ECO:0000256" key="1">
    <source>
        <dbReference type="ARBA" id="ARBA00001641"/>
    </source>
</evidence>
<feature type="active site" description="Proton donor" evidence="12">
    <location>
        <position position="297"/>
    </location>
</feature>
<evidence type="ECO:0000256" key="8">
    <source>
        <dbReference type="ARBA" id="ARBA00023277"/>
    </source>
</evidence>
<evidence type="ECO:0000256" key="5">
    <source>
        <dbReference type="ARBA" id="ARBA00022801"/>
    </source>
</evidence>
<keyword evidence="7" id="KW-1015">Disulfide bond</keyword>
<evidence type="ECO:0000313" key="14">
    <source>
        <dbReference type="EMBL" id="KAB8222279.1"/>
    </source>
</evidence>
<dbReference type="AlphaFoldDB" id="A0A5N6EY88"/>
<name>A0A5N6EY88_9EURO</name>
<keyword evidence="6 13" id="KW-0136">Cellulose degradation</keyword>
<keyword evidence="5 13" id="KW-0378">Hydrolase</keyword>
<dbReference type="SUPFAM" id="SSF51989">
    <property type="entry name" value="Glycosyl hydrolases family 6, cellulases"/>
    <property type="match status" value="1"/>
</dbReference>
<dbReference type="InterPro" id="IPR001524">
    <property type="entry name" value="Glyco_hydro_6_CS"/>
</dbReference>
<evidence type="ECO:0000256" key="9">
    <source>
        <dbReference type="ARBA" id="ARBA00023295"/>
    </source>
</evidence>
<dbReference type="PRINTS" id="PR00733">
    <property type="entry name" value="GLHYDRLASE6"/>
</dbReference>
<protein>
    <recommendedName>
        <fullName evidence="13">Glucanase</fullName>
        <ecNumber evidence="13">3.2.1.-</ecNumber>
    </recommendedName>
</protein>
<keyword evidence="15" id="KW-1185">Reference proteome</keyword>
<accession>A0A5N6EY88</accession>
<evidence type="ECO:0000256" key="10">
    <source>
        <dbReference type="ARBA" id="ARBA00023326"/>
    </source>
</evidence>
<dbReference type="EMBL" id="ML733413">
    <property type="protein sequence ID" value="KAB8222279.1"/>
    <property type="molecule type" value="Genomic_DNA"/>
</dbReference>